<keyword evidence="3" id="KW-1185">Reference proteome</keyword>
<dbReference type="EMBL" id="CM016556">
    <property type="protein sequence ID" value="TKW18300.1"/>
    <property type="molecule type" value="Genomic_DNA"/>
</dbReference>
<dbReference type="Gramene" id="TKW18300">
    <property type="protein sequence ID" value="TKW18300"/>
    <property type="gene ID" value="SEVIR_5G422250v2"/>
</dbReference>
<feature type="region of interest" description="Disordered" evidence="1">
    <location>
        <begin position="75"/>
        <end position="99"/>
    </location>
</feature>
<dbReference type="Proteomes" id="UP000298652">
    <property type="component" value="Chromosome 5"/>
</dbReference>
<dbReference type="AlphaFoldDB" id="A0A4U6UPL1"/>
<name>A0A4U6UPL1_SETVI</name>
<reference evidence="2" key="1">
    <citation type="submission" date="2019-03" db="EMBL/GenBank/DDBJ databases">
        <title>WGS assembly of Setaria viridis.</title>
        <authorList>
            <person name="Huang P."/>
            <person name="Jenkins J."/>
            <person name="Grimwood J."/>
            <person name="Barry K."/>
            <person name="Healey A."/>
            <person name="Mamidi S."/>
            <person name="Sreedasyam A."/>
            <person name="Shu S."/>
            <person name="Feldman M."/>
            <person name="Wu J."/>
            <person name="Yu Y."/>
            <person name="Chen C."/>
            <person name="Johnson J."/>
            <person name="Rokhsar D."/>
            <person name="Baxter I."/>
            <person name="Schmutz J."/>
            <person name="Brutnell T."/>
            <person name="Kellogg E."/>
        </authorList>
    </citation>
    <scope>NUCLEOTIDE SEQUENCE [LARGE SCALE GENOMIC DNA]</scope>
</reference>
<evidence type="ECO:0000256" key="1">
    <source>
        <dbReference type="SAM" id="MobiDB-lite"/>
    </source>
</evidence>
<accession>A0A4U6UPL1</accession>
<gene>
    <name evidence="2" type="ORF">SEVIR_5G422250v2</name>
</gene>
<evidence type="ECO:0000313" key="2">
    <source>
        <dbReference type="EMBL" id="TKW18300.1"/>
    </source>
</evidence>
<protein>
    <submittedName>
        <fullName evidence="2">Uncharacterized protein</fullName>
    </submittedName>
</protein>
<organism evidence="2 3">
    <name type="scientific">Setaria viridis</name>
    <name type="common">Green bristlegrass</name>
    <name type="synonym">Setaria italica subsp. viridis</name>
    <dbReference type="NCBI Taxonomy" id="4556"/>
    <lineage>
        <taxon>Eukaryota</taxon>
        <taxon>Viridiplantae</taxon>
        <taxon>Streptophyta</taxon>
        <taxon>Embryophyta</taxon>
        <taxon>Tracheophyta</taxon>
        <taxon>Spermatophyta</taxon>
        <taxon>Magnoliopsida</taxon>
        <taxon>Liliopsida</taxon>
        <taxon>Poales</taxon>
        <taxon>Poaceae</taxon>
        <taxon>PACMAD clade</taxon>
        <taxon>Panicoideae</taxon>
        <taxon>Panicodae</taxon>
        <taxon>Paniceae</taxon>
        <taxon>Cenchrinae</taxon>
        <taxon>Setaria</taxon>
    </lineage>
</organism>
<sequence length="186" mass="19574">MTVSPPEPPSLASRVLGHHRRGIDRWIDRGHAQAQLLNGRGGDGHGQAPASRCSACAATDSAQPPRWIAAAAPGGGWAGAATEHKGQPQPPGMAGATPTPDAIRATRTCRVRARCRTLAGCVLAVTRRGWIGHRRTTGPPASDRSKASHHLVVGCFFSIDRRCSGHRALLDLSHTLIQVLVGSALF</sequence>
<proteinExistence type="predicted"/>
<evidence type="ECO:0000313" key="3">
    <source>
        <dbReference type="Proteomes" id="UP000298652"/>
    </source>
</evidence>